<accession>W6MFJ8</accession>
<evidence type="ECO:0008006" key="3">
    <source>
        <dbReference type="Google" id="ProtNLM"/>
    </source>
</evidence>
<organism evidence="1 2">
    <name type="scientific">Kuraishia capsulata CBS 1993</name>
    <dbReference type="NCBI Taxonomy" id="1382522"/>
    <lineage>
        <taxon>Eukaryota</taxon>
        <taxon>Fungi</taxon>
        <taxon>Dikarya</taxon>
        <taxon>Ascomycota</taxon>
        <taxon>Saccharomycotina</taxon>
        <taxon>Pichiomycetes</taxon>
        <taxon>Pichiales</taxon>
        <taxon>Pichiaceae</taxon>
        <taxon>Kuraishia</taxon>
    </lineage>
</organism>
<dbReference type="Gene3D" id="3.40.1230.10">
    <property type="entry name" value="MTH938-like"/>
    <property type="match status" value="1"/>
</dbReference>
<dbReference type="EMBL" id="HG793125">
    <property type="protein sequence ID" value="CDK24123.1"/>
    <property type="molecule type" value="Genomic_DNA"/>
</dbReference>
<dbReference type="InterPro" id="IPR007523">
    <property type="entry name" value="NDUFAF3/AAMDC"/>
</dbReference>
<dbReference type="RefSeq" id="XP_022456141.1">
    <property type="nucleotide sequence ID" value="XM_022604588.1"/>
</dbReference>
<name>W6MFJ8_9ASCO</name>
<reference evidence="1" key="2">
    <citation type="submission" date="2014-02" db="EMBL/GenBank/DDBJ databases">
        <title>Complete DNA sequence of /Kuraishia capsulata/ illustrates novel genomic features among budding yeasts (/Saccharomycotina/).</title>
        <authorList>
            <person name="Morales L."/>
            <person name="Noel B."/>
            <person name="Porcel B."/>
            <person name="Marcet-Houben M."/>
            <person name="Hullo M-F."/>
            <person name="Sacerdot C."/>
            <person name="Tekaia F."/>
            <person name="Leh-Louis V."/>
            <person name="Despons L."/>
            <person name="Khanna V."/>
            <person name="Aury J-M."/>
            <person name="Barbe V."/>
            <person name="Couloux A."/>
            <person name="Labadie K."/>
            <person name="Pelletier E."/>
            <person name="Souciet J-L."/>
            <person name="Boekhout T."/>
            <person name="Gabaldon T."/>
            <person name="Wincker P."/>
            <person name="Dujon B."/>
        </authorList>
    </citation>
    <scope>NUCLEOTIDE SEQUENCE</scope>
    <source>
        <strain evidence="1">CBS 1993</strain>
    </source>
</reference>
<dbReference type="OrthoDB" id="20681at2759"/>
<dbReference type="GeneID" id="34517529"/>
<dbReference type="GO" id="GO:0005743">
    <property type="term" value="C:mitochondrial inner membrane"/>
    <property type="evidence" value="ECO:0007669"/>
    <property type="project" value="TreeGrafter"/>
</dbReference>
<sequence length="197" mass="21992">MFHISRSFRSITGKRLFSSTCIPHHMGVSAFKPANLGKNLSQFDMLALTESPQNNIEMISQDAIVFSNLVVVQSPERHTGNILGVLLMDNQIFEVDLGKETEPDKFGLEFTQKGSMVHFKDDVCYSLLKTVFPKPELLVLGLGSRSRMLDPRTKQRFHELGIQLEISDTKAGAQSYDLLATERSPTQVAAMLLPPNL</sequence>
<dbReference type="HOGENOM" id="CLU_074390_1_1_1"/>
<gene>
    <name evidence="1" type="ORF">KUCA_T00000083001</name>
</gene>
<dbReference type="Proteomes" id="UP000019384">
    <property type="component" value="Unassembled WGS sequence"/>
</dbReference>
<dbReference type="Pfam" id="PF04430">
    <property type="entry name" value="DUF498"/>
    <property type="match status" value="1"/>
</dbReference>
<dbReference type="SUPFAM" id="SSF64076">
    <property type="entry name" value="MTH938-like"/>
    <property type="match status" value="1"/>
</dbReference>
<proteinExistence type="predicted"/>
<dbReference type="PANTHER" id="PTHR21192">
    <property type="entry name" value="NUCLEAR PROTEIN E3-3"/>
    <property type="match status" value="1"/>
</dbReference>
<dbReference type="InterPro" id="IPR036748">
    <property type="entry name" value="MTH938-like_sf"/>
</dbReference>
<dbReference type="PANTHER" id="PTHR21192:SF2">
    <property type="entry name" value="NADH DEHYDROGENASE [UBIQUINONE] 1 ALPHA SUBCOMPLEX ASSEMBLY FACTOR 3"/>
    <property type="match status" value="1"/>
</dbReference>
<dbReference type="STRING" id="1382522.W6MFJ8"/>
<evidence type="ECO:0000313" key="2">
    <source>
        <dbReference type="Proteomes" id="UP000019384"/>
    </source>
</evidence>
<dbReference type="GO" id="GO:0032981">
    <property type="term" value="P:mitochondrial respiratory chain complex I assembly"/>
    <property type="evidence" value="ECO:0007669"/>
    <property type="project" value="TreeGrafter"/>
</dbReference>
<dbReference type="AlphaFoldDB" id="W6MFJ8"/>
<keyword evidence="2" id="KW-1185">Reference proteome</keyword>
<reference evidence="1" key="1">
    <citation type="submission" date="2013-12" db="EMBL/GenBank/DDBJ databases">
        <authorList>
            <person name="Genoscope - CEA"/>
        </authorList>
    </citation>
    <scope>NUCLEOTIDE SEQUENCE</scope>
    <source>
        <strain evidence="1">CBS 1993</strain>
    </source>
</reference>
<evidence type="ECO:0000313" key="1">
    <source>
        <dbReference type="EMBL" id="CDK24123.1"/>
    </source>
</evidence>
<protein>
    <recommendedName>
        <fullName evidence="3">NADH dehydrogenase [ubiquinone] 1 alpha subcomplex assembly factor 3</fullName>
    </recommendedName>
</protein>